<sequence>MKNCGAMAACMLALSSQQQHLPRRKQGPDRTPSVDNDLCFGVCEGRSWNTPHTTMIARLLNHMFIEGEDAGIYDTVWSEIACAIASDEYGLSRGGFKSSRIM</sequence>
<name>A0A7S3DV32_9STRA</name>
<dbReference type="AlphaFoldDB" id="A0A7S3DV32"/>
<reference evidence="1" key="1">
    <citation type="submission" date="2021-01" db="EMBL/GenBank/DDBJ databases">
        <authorList>
            <person name="Corre E."/>
            <person name="Pelletier E."/>
            <person name="Niang G."/>
            <person name="Scheremetjew M."/>
            <person name="Finn R."/>
            <person name="Kale V."/>
            <person name="Holt S."/>
            <person name="Cochrane G."/>
            <person name="Meng A."/>
            <person name="Brown T."/>
            <person name="Cohen L."/>
        </authorList>
    </citation>
    <scope>NUCLEOTIDE SEQUENCE</scope>
    <source>
        <strain evidence="1">CCMP125</strain>
    </source>
</reference>
<evidence type="ECO:0000313" key="1">
    <source>
        <dbReference type="EMBL" id="CAD9985408.1"/>
    </source>
</evidence>
<organism evidence="1">
    <name type="scientific">Entomoneis paludosa</name>
    <dbReference type="NCBI Taxonomy" id="265537"/>
    <lineage>
        <taxon>Eukaryota</taxon>
        <taxon>Sar</taxon>
        <taxon>Stramenopiles</taxon>
        <taxon>Ochrophyta</taxon>
        <taxon>Bacillariophyta</taxon>
        <taxon>Bacillariophyceae</taxon>
        <taxon>Bacillariophycidae</taxon>
        <taxon>Entomoneidaceae</taxon>
        <taxon>Entomoneis</taxon>
    </lineage>
</organism>
<dbReference type="EMBL" id="HBHT01032957">
    <property type="protein sequence ID" value="CAD9985408.1"/>
    <property type="molecule type" value="Transcribed_RNA"/>
</dbReference>
<accession>A0A7S3DV32</accession>
<proteinExistence type="predicted"/>
<protein>
    <submittedName>
        <fullName evidence="1">Uncharacterized protein</fullName>
    </submittedName>
</protein>
<gene>
    <name evidence="1" type="ORF">APAL1065_LOCUS22164</name>
</gene>